<feature type="region of interest" description="Disordered" evidence="1">
    <location>
        <begin position="133"/>
        <end position="166"/>
    </location>
</feature>
<evidence type="ECO:0000313" key="3">
    <source>
        <dbReference type="Proteomes" id="UP000037397"/>
    </source>
</evidence>
<comment type="caution">
    <text evidence="2">The sequence shown here is derived from an EMBL/GenBank/DDBJ whole genome shotgun (WGS) entry which is preliminary data.</text>
</comment>
<protein>
    <submittedName>
        <fullName evidence="2">Uncharacterized protein</fullName>
    </submittedName>
</protein>
<evidence type="ECO:0000256" key="1">
    <source>
        <dbReference type="SAM" id="MobiDB-lite"/>
    </source>
</evidence>
<proteinExistence type="predicted"/>
<organism evidence="2 3">
    <name type="scientific">Luteipulveratus halotolerans</name>
    <dbReference type="NCBI Taxonomy" id="1631356"/>
    <lineage>
        <taxon>Bacteria</taxon>
        <taxon>Bacillati</taxon>
        <taxon>Actinomycetota</taxon>
        <taxon>Actinomycetes</taxon>
        <taxon>Micrococcales</taxon>
        <taxon>Dermacoccaceae</taxon>
        <taxon>Luteipulveratus</taxon>
    </lineage>
</organism>
<feature type="compositionally biased region" description="Basic and acidic residues" evidence="1">
    <location>
        <begin position="67"/>
        <end position="84"/>
    </location>
</feature>
<dbReference type="Proteomes" id="UP000037397">
    <property type="component" value="Unassembled WGS sequence"/>
</dbReference>
<reference evidence="3" key="1">
    <citation type="submission" date="2015-03" db="EMBL/GenBank/DDBJ databases">
        <title>Luteipulveratus halotolerans sp. nov., a novel actinobacterium (Dermacoccaceae) from Sarawak, Malaysia.</title>
        <authorList>
            <person name="Juboi H."/>
            <person name="Basik A."/>
            <person name="Shamsul S.S."/>
            <person name="Arnold P."/>
            <person name="Schmitt E.K."/>
            <person name="Sanglier J.-J."/>
            <person name="Yeo T."/>
        </authorList>
    </citation>
    <scope>NUCLEOTIDE SEQUENCE [LARGE SCALE GENOMIC DNA]</scope>
    <source>
        <strain evidence="3">C296001</strain>
    </source>
</reference>
<feature type="region of interest" description="Disordered" evidence="1">
    <location>
        <begin position="67"/>
        <end position="91"/>
    </location>
</feature>
<name>A0A0L6CED2_9MICO</name>
<accession>A0A0L6CED2</accession>
<keyword evidence="3" id="KW-1185">Reference proteome</keyword>
<dbReference type="EMBL" id="LAIR01000003">
    <property type="protein sequence ID" value="KNX35863.1"/>
    <property type="molecule type" value="Genomic_DNA"/>
</dbReference>
<evidence type="ECO:0000313" key="2">
    <source>
        <dbReference type="EMBL" id="KNX35863.1"/>
    </source>
</evidence>
<dbReference type="AlphaFoldDB" id="A0A0L6CED2"/>
<gene>
    <name evidence="2" type="ORF">VV01_21540</name>
</gene>
<sequence>MTMSGEDVVPFPVYWDRQTWELSRSAYLADFDDLPSSPSSWVSWLQEALECHVRRSAQVRMTLEVAPPERRAKGSRQELERAGKPQEGFSKTHLLPRELIVDIERAISDDRREAGRMVSRSAFARESVVAAVEQTRARRGSRGLPPAPARLPNRPPRRPSDAGTAV</sequence>